<dbReference type="NCBIfam" id="TIGR03359">
    <property type="entry name" value="VI_chp_6"/>
    <property type="match status" value="1"/>
</dbReference>
<dbReference type="EMBL" id="BLIV01000005">
    <property type="protein sequence ID" value="GFE50908.1"/>
    <property type="molecule type" value="Genomic_DNA"/>
</dbReference>
<dbReference type="OrthoDB" id="9763676at2"/>
<dbReference type="PANTHER" id="PTHR35370">
    <property type="entry name" value="CYTOPLASMIC PROTEIN-RELATED-RELATED"/>
    <property type="match status" value="1"/>
</dbReference>
<dbReference type="RefSeq" id="WP_159978133.1">
    <property type="nucleotide sequence ID" value="NZ_BLIV01000005.1"/>
</dbReference>
<organism evidence="1 2">
    <name type="scientific">Roseobacter cerasinus</name>
    <dbReference type="NCBI Taxonomy" id="2602289"/>
    <lineage>
        <taxon>Bacteria</taxon>
        <taxon>Pseudomonadati</taxon>
        <taxon>Pseudomonadota</taxon>
        <taxon>Alphaproteobacteria</taxon>
        <taxon>Rhodobacterales</taxon>
        <taxon>Roseobacteraceae</taxon>
        <taxon>Roseobacter</taxon>
    </lineage>
</organism>
<protein>
    <submittedName>
        <fullName evidence="1">Type VI secretion system protein ImpG</fullName>
    </submittedName>
</protein>
<dbReference type="InterPro" id="IPR010272">
    <property type="entry name" value="T6SS_TssF"/>
</dbReference>
<sequence>MSGRFLEFYNAELTALRRRAGRFAASYPKLAGRLRLAPDTADDPHVERLIQSFAYTAARVRQKLDDSLPELTDSLLETLYPHYLAPTPALTVLAFTPDVGLDVATTVPRGTEAASETLDNDRVRFATTQDVVLAPLQIESVRMMARPFDAPMGPKAARACLRISLRTTNGAPLQEIGLETLRLYLSGPGQQAPALARLFLQHHLGSVLAQHANDPEPLEIAPGALRPIGFDADTALLPYPKGSFRGYRMLTEFAVLPEKFLFFDLALPSLPPRPATELFLYFDAAADETLRGIGAEALTLHATPAINLFPARTEPVPFDGTRSSYPLQADARRPRTRAVHSVRRVTLTHPNGTEETCPPFFHRLTDHRSGGVFWQLQRLSDADGHAPGATAIAFVDHRNRASVRRDSTASVEVLATNGTLASRLPFGGGQPRLALISPQDVVAGITCLRAPTAHRGAAADADRAWSLISHLSLNHLSLDTAGAAALRDILRLYDPGDGPEMAQMIDAIDALETRSGLGRVGGVTVTGTDVMLTFDDNRISAAQAVLFGAVIDRFLGCYTTINTFTRLTLRMKNRTDTLARFDARAGEEALI</sequence>
<gene>
    <name evidence="1" type="primary">impG</name>
    <name evidence="1" type="ORF">So717_26610</name>
</gene>
<dbReference type="PANTHER" id="PTHR35370:SF1">
    <property type="entry name" value="TYPE VI SECRETION SYSTEM COMPONENT TSSF1"/>
    <property type="match status" value="1"/>
</dbReference>
<comment type="caution">
    <text evidence="1">The sequence shown here is derived from an EMBL/GenBank/DDBJ whole genome shotgun (WGS) entry which is preliminary data.</text>
</comment>
<dbReference type="Pfam" id="PF05947">
    <property type="entry name" value="T6SS_TssF"/>
    <property type="match status" value="1"/>
</dbReference>
<accession>A0A640VR80</accession>
<dbReference type="Proteomes" id="UP000436522">
    <property type="component" value="Unassembled WGS sequence"/>
</dbReference>
<evidence type="ECO:0000313" key="1">
    <source>
        <dbReference type="EMBL" id="GFE50908.1"/>
    </source>
</evidence>
<dbReference type="AlphaFoldDB" id="A0A640VR80"/>
<evidence type="ECO:0000313" key="2">
    <source>
        <dbReference type="Proteomes" id="UP000436522"/>
    </source>
</evidence>
<reference evidence="1 2" key="1">
    <citation type="submission" date="2019-12" db="EMBL/GenBank/DDBJ databases">
        <title>Roseobacter cerasinus sp. nov., isolated from seawater around aquaculture.</title>
        <authorList>
            <person name="Muramatsu S."/>
            <person name="Takabe Y."/>
            <person name="Mori K."/>
            <person name="Takaichi S."/>
            <person name="Hanada S."/>
        </authorList>
    </citation>
    <scope>NUCLEOTIDE SEQUENCE [LARGE SCALE GENOMIC DNA]</scope>
    <source>
        <strain evidence="1 2">AI77</strain>
    </source>
</reference>
<keyword evidence="2" id="KW-1185">Reference proteome</keyword>
<dbReference type="PIRSF" id="PIRSF028304">
    <property type="entry name" value="UCP028304"/>
    <property type="match status" value="1"/>
</dbReference>
<name>A0A640VR80_9RHOB</name>
<proteinExistence type="predicted"/>